<keyword evidence="6 7" id="KW-0472">Membrane</keyword>
<feature type="transmembrane region" description="Helical" evidence="7">
    <location>
        <begin position="60"/>
        <end position="84"/>
    </location>
</feature>
<accession>A0A428Z7W7</accession>
<evidence type="ECO:0000313" key="9">
    <source>
        <dbReference type="EMBL" id="RSM83890.1"/>
    </source>
</evidence>
<dbReference type="InterPro" id="IPR035906">
    <property type="entry name" value="MetI-like_sf"/>
</dbReference>
<dbReference type="SUPFAM" id="SSF161098">
    <property type="entry name" value="MetI-like"/>
    <property type="match status" value="1"/>
</dbReference>
<evidence type="ECO:0000256" key="4">
    <source>
        <dbReference type="ARBA" id="ARBA00022692"/>
    </source>
</evidence>
<feature type="transmembrane region" description="Helical" evidence="7">
    <location>
        <begin position="307"/>
        <end position="330"/>
    </location>
</feature>
<feature type="domain" description="ABC transmembrane type-1" evidence="8">
    <location>
        <begin position="122"/>
        <end position="329"/>
    </location>
</feature>
<reference evidence="9 10" key="1">
    <citation type="submission" date="2018-05" db="EMBL/GenBank/DDBJ databases">
        <title>Evolution of GPA BGCs.</title>
        <authorList>
            <person name="Waglechner N."/>
            <person name="Wright G.D."/>
        </authorList>
    </citation>
    <scope>NUCLEOTIDE SEQUENCE [LARGE SCALE GENOMIC DNA]</scope>
    <source>
        <strain evidence="9 10">A82846</strain>
    </source>
</reference>
<dbReference type="GO" id="GO:0055085">
    <property type="term" value="P:transmembrane transport"/>
    <property type="evidence" value="ECO:0007669"/>
    <property type="project" value="InterPro"/>
</dbReference>
<dbReference type="InterPro" id="IPR035277">
    <property type="entry name" value="MalF_N"/>
</dbReference>
<dbReference type="Proteomes" id="UP000287547">
    <property type="component" value="Unassembled WGS sequence"/>
</dbReference>
<evidence type="ECO:0000256" key="6">
    <source>
        <dbReference type="ARBA" id="ARBA00023136"/>
    </source>
</evidence>
<dbReference type="Gene3D" id="1.20.58.370">
    <property type="entry name" value="MalF N-terminal region-like"/>
    <property type="match status" value="1"/>
</dbReference>
<gene>
    <name evidence="9" type="ORF">DMH04_22280</name>
</gene>
<keyword evidence="5 7" id="KW-1133">Transmembrane helix</keyword>
<dbReference type="Pfam" id="PF00528">
    <property type="entry name" value="BPD_transp_1"/>
    <property type="match status" value="1"/>
</dbReference>
<comment type="similarity">
    <text evidence="7">Belongs to the binding-protein-dependent transport system permease family.</text>
</comment>
<proteinExistence type="inferred from homology"/>
<keyword evidence="4 7" id="KW-0812">Transmembrane</keyword>
<dbReference type="OrthoDB" id="9804439at2"/>
<protein>
    <submittedName>
        <fullName evidence="9">ABC transporter permease</fullName>
    </submittedName>
</protein>
<keyword evidence="3" id="KW-1003">Cell membrane</keyword>
<organism evidence="9 10">
    <name type="scientific">Kibdelosporangium aridum</name>
    <dbReference type="NCBI Taxonomy" id="2030"/>
    <lineage>
        <taxon>Bacteria</taxon>
        <taxon>Bacillati</taxon>
        <taxon>Actinomycetota</taxon>
        <taxon>Actinomycetes</taxon>
        <taxon>Pseudonocardiales</taxon>
        <taxon>Pseudonocardiaceae</taxon>
        <taxon>Kibdelosporangium</taxon>
    </lineage>
</organism>
<evidence type="ECO:0000256" key="3">
    <source>
        <dbReference type="ARBA" id="ARBA00022475"/>
    </source>
</evidence>
<evidence type="ECO:0000256" key="2">
    <source>
        <dbReference type="ARBA" id="ARBA00022448"/>
    </source>
</evidence>
<dbReference type="AlphaFoldDB" id="A0A428Z7W7"/>
<dbReference type="Gene3D" id="1.10.3720.10">
    <property type="entry name" value="MetI-like"/>
    <property type="match status" value="1"/>
</dbReference>
<comment type="subcellular location">
    <subcellularLocation>
        <location evidence="1 7">Cell membrane</location>
        <topology evidence="1 7">Multi-pass membrane protein</topology>
    </subcellularLocation>
</comment>
<dbReference type="PANTHER" id="PTHR43005:SF1">
    <property type="entry name" value="SPERMIDINE_PUTRESCINE TRANSPORT SYSTEM PERMEASE PROTEIN"/>
    <property type="match status" value="1"/>
</dbReference>
<sequence>MSSRARALTRPRRRTSRLWPRWSARATLPPADIATAPPPVTTKKNSALATDSAGLGRGRALLFVAPALVLIGVFLVFPALWSIYIGLTNYTLTGPTSVSPEIVGTDNITDALGDPLFGNSLWLTLVFVFGSALIGQNILGFTLAWMLRSARRWLRRLVEALVLLAWILPSTVVAYLWVAVLDRDGGTLNALLSTSGTAWLIEYPMVSLIVFNVWRGTAFSMLLYSSALDVVPPSQLETARMVGAGKLSTLKDVVFPHIRGHVLTNTLLITLWTANDFTPFLLTAGGPNHQSETLPVFIYQQALGSGVLGYASAISLLLLLVNLVIALVYLRLLRRRG</sequence>
<keyword evidence="2 7" id="KW-0813">Transport</keyword>
<feature type="transmembrane region" description="Helical" evidence="7">
    <location>
        <begin position="190"/>
        <end position="214"/>
    </location>
</feature>
<dbReference type="GO" id="GO:0005886">
    <property type="term" value="C:plasma membrane"/>
    <property type="evidence" value="ECO:0007669"/>
    <property type="project" value="UniProtKB-SubCell"/>
</dbReference>
<dbReference type="CDD" id="cd06261">
    <property type="entry name" value="TM_PBP2"/>
    <property type="match status" value="1"/>
</dbReference>
<feature type="transmembrane region" description="Helical" evidence="7">
    <location>
        <begin position="121"/>
        <end position="145"/>
    </location>
</feature>
<evidence type="ECO:0000256" key="7">
    <source>
        <dbReference type="RuleBase" id="RU363032"/>
    </source>
</evidence>
<evidence type="ECO:0000256" key="5">
    <source>
        <dbReference type="ARBA" id="ARBA00022989"/>
    </source>
</evidence>
<name>A0A428Z7W7_KIBAR</name>
<dbReference type="PANTHER" id="PTHR43005">
    <property type="entry name" value="BLR7065 PROTEIN"/>
    <property type="match status" value="1"/>
</dbReference>
<feature type="transmembrane region" description="Helical" evidence="7">
    <location>
        <begin position="157"/>
        <end position="178"/>
    </location>
</feature>
<evidence type="ECO:0000259" key="8">
    <source>
        <dbReference type="PROSITE" id="PS50928"/>
    </source>
</evidence>
<comment type="caution">
    <text evidence="9">The sequence shown here is derived from an EMBL/GenBank/DDBJ whole genome shotgun (WGS) entry which is preliminary data.</text>
</comment>
<evidence type="ECO:0000256" key="1">
    <source>
        <dbReference type="ARBA" id="ARBA00004651"/>
    </source>
</evidence>
<dbReference type="EMBL" id="QHKI01000018">
    <property type="protein sequence ID" value="RSM83890.1"/>
    <property type="molecule type" value="Genomic_DNA"/>
</dbReference>
<dbReference type="PROSITE" id="PS50928">
    <property type="entry name" value="ABC_TM1"/>
    <property type="match status" value="1"/>
</dbReference>
<dbReference type="InterPro" id="IPR000515">
    <property type="entry name" value="MetI-like"/>
</dbReference>
<evidence type="ECO:0000313" key="10">
    <source>
        <dbReference type="Proteomes" id="UP000287547"/>
    </source>
</evidence>